<evidence type="ECO:0000313" key="3">
    <source>
        <dbReference type="EMBL" id="MCU7694332.1"/>
    </source>
</evidence>
<keyword evidence="4" id="KW-1185">Reference proteome</keyword>
<dbReference type="Gene3D" id="3.30.200.20">
    <property type="entry name" value="Phosphorylase Kinase, domain 1"/>
    <property type="match status" value="1"/>
</dbReference>
<dbReference type="RefSeq" id="WP_263037818.1">
    <property type="nucleotide sequence ID" value="NZ_JAOTPL010000008.1"/>
</dbReference>
<proteinExistence type="inferred from homology"/>
<dbReference type="Pfam" id="PF03881">
    <property type="entry name" value="Fructosamin_kin"/>
    <property type="match status" value="1"/>
</dbReference>
<dbReference type="EMBL" id="JAOTPL010000008">
    <property type="protein sequence ID" value="MCU7694332.1"/>
    <property type="molecule type" value="Genomic_DNA"/>
</dbReference>
<evidence type="ECO:0000313" key="4">
    <source>
        <dbReference type="Proteomes" id="UP001209317"/>
    </source>
</evidence>
<comment type="caution">
    <text evidence="3">The sequence shown here is derived from an EMBL/GenBank/DDBJ whole genome shotgun (WGS) entry which is preliminary data.</text>
</comment>
<comment type="similarity">
    <text evidence="1 2">Belongs to the fructosamine kinase family.</text>
</comment>
<dbReference type="GO" id="GO:0016301">
    <property type="term" value="F:kinase activity"/>
    <property type="evidence" value="ECO:0007669"/>
    <property type="project" value="UniProtKB-UniRule"/>
</dbReference>
<dbReference type="PIRSF" id="PIRSF006221">
    <property type="entry name" value="Ketosamine-3-kinase"/>
    <property type="match status" value="1"/>
</dbReference>
<keyword evidence="2 3" id="KW-0418">Kinase</keyword>
<name>A0AAE3LK08_9BACT</name>
<organism evidence="3 4">
    <name type="scientific">Haoranjiania flava</name>
    <dbReference type="NCBI Taxonomy" id="1856322"/>
    <lineage>
        <taxon>Bacteria</taxon>
        <taxon>Pseudomonadati</taxon>
        <taxon>Bacteroidota</taxon>
        <taxon>Chitinophagia</taxon>
        <taxon>Chitinophagales</taxon>
        <taxon>Chitinophagaceae</taxon>
        <taxon>Haoranjiania</taxon>
    </lineage>
</organism>
<evidence type="ECO:0000256" key="1">
    <source>
        <dbReference type="ARBA" id="ARBA00009460"/>
    </source>
</evidence>
<dbReference type="Proteomes" id="UP001209317">
    <property type="component" value="Unassembled WGS sequence"/>
</dbReference>
<keyword evidence="2" id="KW-0808">Transferase</keyword>
<sequence length="283" mass="32166">MDVQQIISAIGLQVINHLPVYGGDINKTYRLQTADEIFFLKVNDSAAFPEMFRKEAEGLTALRKHFSLTVPEVLKHGEAAGKQYLLMNFIEKGSPQKHFWQSFGTALAEMHKKPDACFGWYENNYIGSIIQSNEQTTSWQQFYGGMRILPLVRQLYDSGHFNKTDVLQAEKLCKEAGNLFPEEAPALLHGDLWSGNFCVAANGNAAIYDPAVYYGHREMDLGMTRLFGGFDRAFYEAYNAAYPLEPGWRQRLPLTQLYPLLVHAILFGGHYLHSVRNTLQDFK</sequence>
<evidence type="ECO:0000256" key="2">
    <source>
        <dbReference type="PIRNR" id="PIRNR006221"/>
    </source>
</evidence>
<dbReference type="Gene3D" id="3.90.1200.10">
    <property type="match status" value="1"/>
</dbReference>
<reference evidence="3" key="1">
    <citation type="submission" date="2022-10" db="EMBL/GenBank/DDBJ databases">
        <authorList>
            <person name="Kim H.S."/>
            <person name="Kim J.-S."/>
            <person name="Suh M.K."/>
            <person name="Eom M.K."/>
            <person name="Lee J.-S."/>
        </authorList>
    </citation>
    <scope>NUCLEOTIDE SEQUENCE</scope>
    <source>
        <strain evidence="3">LIP-5</strain>
    </source>
</reference>
<dbReference type="InterPro" id="IPR011009">
    <property type="entry name" value="Kinase-like_dom_sf"/>
</dbReference>
<gene>
    <name evidence="3" type="ORF">OD355_07370</name>
</gene>
<dbReference type="PANTHER" id="PTHR12149">
    <property type="entry name" value="FRUCTOSAMINE 3 KINASE-RELATED PROTEIN"/>
    <property type="match status" value="1"/>
</dbReference>
<dbReference type="InterPro" id="IPR016477">
    <property type="entry name" value="Fructo-/Ketosamine-3-kinase"/>
</dbReference>
<accession>A0AAE3LK08</accession>
<dbReference type="SUPFAM" id="SSF56112">
    <property type="entry name" value="Protein kinase-like (PK-like)"/>
    <property type="match status" value="1"/>
</dbReference>
<protein>
    <submittedName>
        <fullName evidence="3">Fructosamine kinase family protein</fullName>
    </submittedName>
</protein>
<dbReference type="AlphaFoldDB" id="A0AAE3LK08"/>
<dbReference type="PANTHER" id="PTHR12149:SF8">
    <property type="entry name" value="PROTEIN-RIBULOSAMINE 3-KINASE"/>
    <property type="match status" value="1"/>
</dbReference>